<dbReference type="AlphaFoldDB" id="A0A5E4QSB1"/>
<gene>
    <name evidence="1" type="ORF">LSINAPIS_LOCUS10756</name>
</gene>
<protein>
    <submittedName>
        <fullName evidence="1">Uncharacterized protein</fullName>
    </submittedName>
</protein>
<dbReference type="EMBL" id="FZQP02004444">
    <property type="protein sequence ID" value="VVD00029.1"/>
    <property type="molecule type" value="Genomic_DNA"/>
</dbReference>
<dbReference type="Proteomes" id="UP000324832">
    <property type="component" value="Unassembled WGS sequence"/>
</dbReference>
<evidence type="ECO:0000313" key="2">
    <source>
        <dbReference type="Proteomes" id="UP000324832"/>
    </source>
</evidence>
<organism evidence="1 2">
    <name type="scientific">Leptidea sinapis</name>
    <dbReference type="NCBI Taxonomy" id="189913"/>
    <lineage>
        <taxon>Eukaryota</taxon>
        <taxon>Metazoa</taxon>
        <taxon>Ecdysozoa</taxon>
        <taxon>Arthropoda</taxon>
        <taxon>Hexapoda</taxon>
        <taxon>Insecta</taxon>
        <taxon>Pterygota</taxon>
        <taxon>Neoptera</taxon>
        <taxon>Endopterygota</taxon>
        <taxon>Lepidoptera</taxon>
        <taxon>Glossata</taxon>
        <taxon>Ditrysia</taxon>
        <taxon>Papilionoidea</taxon>
        <taxon>Pieridae</taxon>
        <taxon>Dismorphiinae</taxon>
        <taxon>Leptidea</taxon>
    </lineage>
</organism>
<keyword evidence="2" id="KW-1185">Reference proteome</keyword>
<reference evidence="1 2" key="1">
    <citation type="submission" date="2017-07" db="EMBL/GenBank/DDBJ databases">
        <authorList>
            <person name="Talla V."/>
            <person name="Backstrom N."/>
        </authorList>
    </citation>
    <scope>NUCLEOTIDE SEQUENCE [LARGE SCALE GENOMIC DNA]</scope>
</reference>
<proteinExistence type="predicted"/>
<name>A0A5E4QSB1_9NEOP</name>
<accession>A0A5E4QSB1</accession>
<evidence type="ECO:0000313" key="1">
    <source>
        <dbReference type="EMBL" id="VVD00029.1"/>
    </source>
</evidence>
<sequence>MANVVKYNHLSQKTYFVYLQANLTHSQQPRYLYSFTSTTTHSRTHLRQACLRVCDCGEFSSQSVERRRRGRTCVNIIADKVCVLCCVVAID</sequence>